<evidence type="ECO:0000256" key="4">
    <source>
        <dbReference type="ARBA" id="ARBA00023204"/>
    </source>
</evidence>
<dbReference type="GO" id="GO:0016887">
    <property type="term" value="F:ATP hydrolysis activity"/>
    <property type="evidence" value="ECO:0007669"/>
    <property type="project" value="InterPro"/>
</dbReference>
<accession>A0A2R8C2F9</accession>
<evidence type="ECO:0000256" key="3">
    <source>
        <dbReference type="ARBA" id="ARBA00022763"/>
    </source>
</evidence>
<dbReference type="GO" id="GO:0005524">
    <property type="term" value="F:ATP binding"/>
    <property type="evidence" value="ECO:0007669"/>
    <property type="project" value="InterPro"/>
</dbReference>
<gene>
    <name evidence="5 8" type="primary">mutL</name>
    <name evidence="8" type="ORF">TRM7615_00076</name>
</gene>
<dbReference type="InterPro" id="IPR013507">
    <property type="entry name" value="DNA_mismatch_S5_2-like"/>
</dbReference>
<evidence type="ECO:0000256" key="2">
    <source>
        <dbReference type="ARBA" id="ARBA00021975"/>
    </source>
</evidence>
<dbReference type="SMART" id="SM00853">
    <property type="entry name" value="MutL_C"/>
    <property type="match status" value="1"/>
</dbReference>
<dbReference type="InterPro" id="IPR014721">
    <property type="entry name" value="Ribsml_uS5_D2-typ_fold_subgr"/>
</dbReference>
<dbReference type="RefSeq" id="WP_108784935.1">
    <property type="nucleotide sequence ID" value="NZ_ONZG01000001.1"/>
</dbReference>
<dbReference type="SUPFAM" id="SSF118116">
    <property type="entry name" value="DNA mismatch repair protein MutL"/>
    <property type="match status" value="1"/>
</dbReference>
<feature type="domain" description="MutL C-terminal dimerisation" evidence="6">
    <location>
        <begin position="440"/>
        <end position="583"/>
    </location>
</feature>
<dbReference type="Gene3D" id="3.30.1370.100">
    <property type="entry name" value="MutL, C-terminal domain, regulatory subdomain"/>
    <property type="match status" value="1"/>
</dbReference>
<dbReference type="InterPro" id="IPR014790">
    <property type="entry name" value="MutL_C"/>
</dbReference>
<protein>
    <recommendedName>
        <fullName evidence="2 5">DNA mismatch repair protein MutL</fullName>
    </recommendedName>
</protein>
<dbReference type="Pfam" id="PF01119">
    <property type="entry name" value="DNA_mis_repair"/>
    <property type="match status" value="1"/>
</dbReference>
<dbReference type="PROSITE" id="PS00058">
    <property type="entry name" value="DNA_MISMATCH_REPAIR_1"/>
    <property type="match status" value="1"/>
</dbReference>
<keyword evidence="9" id="KW-1185">Reference proteome</keyword>
<proteinExistence type="inferred from homology"/>
<comment type="function">
    <text evidence="5">This protein is involved in the repair of mismatches in DNA. It is required for dam-dependent methyl-directed DNA mismatch repair. May act as a 'molecular matchmaker', a protein that promotes the formation of a stable complex between two or more DNA-binding proteins in an ATP-dependent manner without itself being part of a final effector complex.</text>
</comment>
<dbReference type="Gene3D" id="3.30.565.10">
    <property type="entry name" value="Histidine kinase-like ATPase, C-terminal domain"/>
    <property type="match status" value="1"/>
</dbReference>
<evidence type="ECO:0000313" key="9">
    <source>
        <dbReference type="Proteomes" id="UP000244898"/>
    </source>
</evidence>
<dbReference type="FunFam" id="3.30.565.10:FF:000003">
    <property type="entry name" value="DNA mismatch repair endonuclease MutL"/>
    <property type="match status" value="1"/>
</dbReference>
<dbReference type="GO" id="GO:0030983">
    <property type="term" value="F:mismatched DNA binding"/>
    <property type="evidence" value="ECO:0007669"/>
    <property type="project" value="InterPro"/>
</dbReference>
<feature type="domain" description="DNA mismatch repair protein S5" evidence="7">
    <location>
        <begin position="228"/>
        <end position="346"/>
    </location>
</feature>
<dbReference type="InterPro" id="IPR036890">
    <property type="entry name" value="HATPase_C_sf"/>
</dbReference>
<dbReference type="PANTHER" id="PTHR10073:SF12">
    <property type="entry name" value="DNA MISMATCH REPAIR PROTEIN MLH1"/>
    <property type="match status" value="1"/>
</dbReference>
<dbReference type="PANTHER" id="PTHR10073">
    <property type="entry name" value="DNA MISMATCH REPAIR PROTEIN MLH, PMS, MUTL"/>
    <property type="match status" value="1"/>
</dbReference>
<evidence type="ECO:0000259" key="6">
    <source>
        <dbReference type="SMART" id="SM00853"/>
    </source>
</evidence>
<dbReference type="Proteomes" id="UP000244898">
    <property type="component" value="Unassembled WGS sequence"/>
</dbReference>
<dbReference type="SMART" id="SM01340">
    <property type="entry name" value="DNA_mis_repair"/>
    <property type="match status" value="1"/>
</dbReference>
<dbReference type="HAMAP" id="MF_00149">
    <property type="entry name" value="DNA_mis_repair"/>
    <property type="match status" value="1"/>
</dbReference>
<dbReference type="SUPFAM" id="SSF55874">
    <property type="entry name" value="ATPase domain of HSP90 chaperone/DNA topoisomerase II/histidine kinase"/>
    <property type="match status" value="1"/>
</dbReference>
<comment type="similarity">
    <text evidence="1 5">Belongs to the DNA mismatch repair MutL/HexB family.</text>
</comment>
<keyword evidence="4 5" id="KW-0234">DNA repair</keyword>
<dbReference type="Gene3D" id="3.30.1540.20">
    <property type="entry name" value="MutL, C-terminal domain, dimerisation subdomain"/>
    <property type="match status" value="1"/>
</dbReference>
<reference evidence="9" key="1">
    <citation type="submission" date="2018-03" db="EMBL/GenBank/DDBJ databases">
        <authorList>
            <person name="Rodrigo-Torres L."/>
            <person name="Arahal R. D."/>
            <person name="Lucena T."/>
        </authorList>
    </citation>
    <scope>NUCLEOTIDE SEQUENCE [LARGE SCALE GENOMIC DNA]</scope>
    <source>
        <strain evidence="9">CECT 7615</strain>
    </source>
</reference>
<dbReference type="Pfam" id="PF13589">
    <property type="entry name" value="HATPase_c_3"/>
    <property type="match status" value="1"/>
</dbReference>
<dbReference type="SUPFAM" id="SSF54211">
    <property type="entry name" value="Ribosomal protein S5 domain 2-like"/>
    <property type="match status" value="1"/>
</dbReference>
<dbReference type="GO" id="GO:0032300">
    <property type="term" value="C:mismatch repair complex"/>
    <property type="evidence" value="ECO:0007669"/>
    <property type="project" value="InterPro"/>
</dbReference>
<evidence type="ECO:0000313" key="8">
    <source>
        <dbReference type="EMBL" id="SPJ26608.1"/>
    </source>
</evidence>
<dbReference type="InterPro" id="IPR038973">
    <property type="entry name" value="MutL/Mlh/Pms-like"/>
</dbReference>
<dbReference type="CDD" id="cd03482">
    <property type="entry name" value="MutL_Trans_MutL"/>
    <property type="match status" value="1"/>
</dbReference>
<dbReference type="InterPro" id="IPR020568">
    <property type="entry name" value="Ribosomal_Su5_D2-typ_SF"/>
</dbReference>
<keyword evidence="3 5" id="KW-0227">DNA damage</keyword>
<evidence type="ECO:0000259" key="7">
    <source>
        <dbReference type="SMART" id="SM01340"/>
    </source>
</evidence>
<dbReference type="InterPro" id="IPR014762">
    <property type="entry name" value="DNA_mismatch_repair_CS"/>
</dbReference>
<dbReference type="OrthoDB" id="9763467at2"/>
<dbReference type="InterPro" id="IPR037198">
    <property type="entry name" value="MutL_C_sf"/>
</dbReference>
<evidence type="ECO:0000256" key="1">
    <source>
        <dbReference type="ARBA" id="ARBA00006082"/>
    </source>
</evidence>
<dbReference type="EMBL" id="ONZG01000001">
    <property type="protein sequence ID" value="SPJ26608.1"/>
    <property type="molecule type" value="Genomic_DNA"/>
</dbReference>
<organism evidence="8 9">
    <name type="scientific">Falsiruegeria mediterranea M17</name>
    <dbReference type="NCBI Taxonomy" id="1200281"/>
    <lineage>
        <taxon>Bacteria</taxon>
        <taxon>Pseudomonadati</taxon>
        <taxon>Pseudomonadota</taxon>
        <taxon>Alphaproteobacteria</taxon>
        <taxon>Rhodobacterales</taxon>
        <taxon>Roseobacteraceae</taxon>
        <taxon>Falsiruegeria</taxon>
    </lineage>
</organism>
<name>A0A2R8C2F9_9RHOB</name>
<sequence length="626" mass="67398">MASLDPNISGFRPVIRQLDDAAINRIAAGEVVERPASAVKELVENAIDAGASRISVDIADGGKTLIRVTDDGCGISPEQLPLALSRHATSKIDGSDLLDIHTFGFRGEALPSLGAVGRLTITSRVPGDEAAMIRVAGGRVEPVKPAALRSGTVVELRDLFFATPARLKFMRTDRAEAQAITDTIKRLAMAEPSIGLTLRDVSGGGEGRIVFRADAESGDLFDALHARLARVIGREFAENALRIEAEREGIRLYGYAALPTYSRGAAVSQYLFVNGRPVRDKMLTGALRAAYFDFLSRDRHPAAALFVDCDPTLVDVNVHPAKSEVRFRDPGIARGLIISTLRHALADAGHRASTTVANATLGAMRPETAPHPGPARIYQMDRPSMGARTAAYRAQAPEPMPTPGFAELSQSYSGQMIEPAAVVEDQTPETPVEQLPLGAARGQVHENYIIAQTADGMVIVDQHAAHERLVYEKLKTQMAENGVAAQALLIPEIVELSEGDRARLLDVADHLSKLGLTLEAFGGNAVAVRETPAILGEVNARAMILDILDELADQGESQMVQARIEAILSRVACHGSIRSGRRMRGEEMNALLREMEATPHSGQCNHGRPTYVELKLADIERLFGRS</sequence>
<dbReference type="GO" id="GO:0006298">
    <property type="term" value="P:mismatch repair"/>
    <property type="evidence" value="ECO:0007669"/>
    <property type="project" value="UniProtKB-UniRule"/>
</dbReference>
<dbReference type="InterPro" id="IPR002099">
    <property type="entry name" value="MutL/Mlh/PMS"/>
</dbReference>
<dbReference type="NCBIfam" id="TIGR00585">
    <property type="entry name" value="mutl"/>
    <property type="match status" value="1"/>
</dbReference>
<dbReference type="InterPro" id="IPR020667">
    <property type="entry name" value="DNA_mismatch_repair_MutL"/>
</dbReference>
<dbReference type="InterPro" id="IPR042120">
    <property type="entry name" value="MutL_C_dimsub"/>
</dbReference>
<dbReference type="GO" id="GO:0140664">
    <property type="term" value="F:ATP-dependent DNA damage sensor activity"/>
    <property type="evidence" value="ECO:0007669"/>
    <property type="project" value="InterPro"/>
</dbReference>
<dbReference type="Gene3D" id="3.30.230.10">
    <property type="match status" value="1"/>
</dbReference>
<dbReference type="Pfam" id="PF08676">
    <property type="entry name" value="MutL_C"/>
    <property type="match status" value="1"/>
</dbReference>
<evidence type="ECO:0000256" key="5">
    <source>
        <dbReference type="HAMAP-Rule" id="MF_00149"/>
    </source>
</evidence>
<dbReference type="AlphaFoldDB" id="A0A2R8C2F9"/>
<dbReference type="NCBIfam" id="NF000953">
    <property type="entry name" value="PRK00095.2-4"/>
    <property type="match status" value="1"/>
</dbReference>
<dbReference type="CDD" id="cd16926">
    <property type="entry name" value="HATPase_MutL-MLH-PMS-like"/>
    <property type="match status" value="1"/>
</dbReference>
<dbReference type="InterPro" id="IPR042121">
    <property type="entry name" value="MutL_C_regsub"/>
</dbReference>